<sequence length="156" mass="17068">MRLEYFQMLDEIVEAANAERPVLTARAFVPERSPVFEGHFPGYAILPGVLMLETMAQASGYLLLTLNGFSRMIFFANAKEANFRSFVRPGSTLEVKAELVHEGSGYAVTQATITQDAKRIADAKLTMRSVPFSSPALQAHVMSEGRRLGLVAAETG</sequence>
<protein>
    <submittedName>
        <fullName evidence="2">Beta-hydroxyacyl-(Acyl-carrier-protein) dehydratase FabA/FabZ</fullName>
    </submittedName>
</protein>
<dbReference type="InterPro" id="IPR029069">
    <property type="entry name" value="HotDog_dom_sf"/>
</dbReference>
<dbReference type="SUPFAM" id="SSF54637">
    <property type="entry name" value="Thioesterase/thiol ester dehydrase-isomerase"/>
    <property type="match status" value="1"/>
</dbReference>
<evidence type="ECO:0000313" key="2">
    <source>
        <dbReference type="EMBL" id="AGK56758.1"/>
    </source>
</evidence>
<dbReference type="PANTHER" id="PTHR30272:SF1">
    <property type="entry name" value="3-HYDROXYACYL-[ACYL-CARRIER-PROTEIN] DEHYDRATASE"/>
    <property type="match status" value="1"/>
</dbReference>
<dbReference type="Gene3D" id="3.10.129.10">
    <property type="entry name" value="Hotdog Thioesterase"/>
    <property type="match status" value="1"/>
</dbReference>
<dbReference type="eggNOG" id="COG0764">
    <property type="taxonomic scope" value="Bacteria"/>
</dbReference>
<dbReference type="Pfam" id="PF07977">
    <property type="entry name" value="FabA"/>
    <property type="match status" value="1"/>
</dbReference>
<accession>N0B1C3</accession>
<dbReference type="RefSeq" id="WP_015596795.1">
    <property type="nucleotide sequence ID" value="NC_021172.1"/>
</dbReference>
<evidence type="ECO:0000256" key="1">
    <source>
        <dbReference type="ARBA" id="ARBA00023239"/>
    </source>
</evidence>
<dbReference type="InterPro" id="IPR013114">
    <property type="entry name" value="FabA_FabZ"/>
</dbReference>
<dbReference type="OrthoDB" id="9812462at2"/>
<dbReference type="HOGENOM" id="CLU_078912_3_3_5"/>
<dbReference type="AlphaFoldDB" id="N0B1C3"/>
<name>N0B1C3_9HYPH</name>
<dbReference type="EMBL" id="CP005587">
    <property type="protein sequence ID" value="AGK56758.1"/>
    <property type="molecule type" value="Genomic_DNA"/>
</dbReference>
<dbReference type="PANTHER" id="PTHR30272">
    <property type="entry name" value="3-HYDROXYACYL-[ACYL-CARRIER-PROTEIN] DEHYDRATASE"/>
    <property type="match status" value="1"/>
</dbReference>
<dbReference type="Proteomes" id="UP000005952">
    <property type="component" value="Chromosome"/>
</dbReference>
<dbReference type="STRING" id="670307.HYPDE_25368"/>
<reference evidence="2 3" key="1">
    <citation type="journal article" date="2013" name="Genome Announc.">
        <title>Genome sequences for three denitrifying bacterial strains isolated from a uranium- and nitrate-contaminated subsurface environment.</title>
        <authorList>
            <person name="Venkatramanan R."/>
            <person name="Prakash O."/>
            <person name="Woyke T."/>
            <person name="Chain P."/>
            <person name="Goodwin L.A."/>
            <person name="Watson D."/>
            <person name="Brooks S."/>
            <person name="Kostka J.E."/>
            <person name="Green S.J."/>
        </authorList>
    </citation>
    <scope>NUCLEOTIDE SEQUENCE [LARGE SCALE GENOMIC DNA]</scope>
    <source>
        <strain evidence="2 3">1NES1</strain>
    </source>
</reference>
<keyword evidence="1" id="KW-0456">Lyase</keyword>
<dbReference type="KEGG" id="hdt:HYPDE_25368"/>
<organism evidence="2 3">
    <name type="scientific">Hyphomicrobium denitrificans 1NES1</name>
    <dbReference type="NCBI Taxonomy" id="670307"/>
    <lineage>
        <taxon>Bacteria</taxon>
        <taxon>Pseudomonadati</taxon>
        <taxon>Pseudomonadota</taxon>
        <taxon>Alphaproteobacteria</taxon>
        <taxon>Hyphomicrobiales</taxon>
        <taxon>Hyphomicrobiaceae</taxon>
        <taxon>Hyphomicrobium</taxon>
    </lineage>
</organism>
<keyword evidence="3" id="KW-1185">Reference proteome</keyword>
<proteinExistence type="predicted"/>
<evidence type="ECO:0000313" key="3">
    <source>
        <dbReference type="Proteomes" id="UP000005952"/>
    </source>
</evidence>
<gene>
    <name evidence="2" type="ORF">HYPDE_25368</name>
</gene>
<dbReference type="GO" id="GO:0016829">
    <property type="term" value="F:lyase activity"/>
    <property type="evidence" value="ECO:0007669"/>
    <property type="project" value="UniProtKB-KW"/>
</dbReference>